<gene>
    <name evidence="1" type="ORF">SNA_22135</name>
</gene>
<protein>
    <submittedName>
        <fullName evidence="1">Uncharacterized protein</fullName>
    </submittedName>
</protein>
<keyword evidence="2" id="KW-1185">Reference proteome</keyword>
<sequence length="92" mass="9478">MLDTGPSTSVDVVLCFLDWVEVGLPAPTAMRNQRDGAPIATIGDHRGAAAGPIDSGLGKGSAVVAAARQRVSDGHHQAAVGVDDDLQVVEYR</sequence>
<dbReference type="AlphaFoldDB" id="A0A0D7CIS5"/>
<dbReference type="EMBL" id="JRKI01000029">
    <property type="protein sequence ID" value="KIZ15956.1"/>
    <property type="molecule type" value="Genomic_DNA"/>
</dbReference>
<accession>A0A0D7CIS5</accession>
<organism evidence="1 2">
    <name type="scientific">Streptomyces natalensis ATCC 27448</name>
    <dbReference type="NCBI Taxonomy" id="1240678"/>
    <lineage>
        <taxon>Bacteria</taxon>
        <taxon>Bacillati</taxon>
        <taxon>Actinomycetota</taxon>
        <taxon>Actinomycetes</taxon>
        <taxon>Kitasatosporales</taxon>
        <taxon>Streptomycetaceae</taxon>
        <taxon>Streptomyces</taxon>
    </lineage>
</organism>
<proteinExistence type="predicted"/>
<evidence type="ECO:0000313" key="2">
    <source>
        <dbReference type="Proteomes" id="UP000032458"/>
    </source>
</evidence>
<comment type="caution">
    <text evidence="1">The sequence shown here is derived from an EMBL/GenBank/DDBJ whole genome shotgun (WGS) entry which is preliminary data.</text>
</comment>
<dbReference type="Proteomes" id="UP000032458">
    <property type="component" value="Unassembled WGS sequence"/>
</dbReference>
<name>A0A0D7CIS5_9ACTN</name>
<reference evidence="1 2" key="1">
    <citation type="submission" date="2014-09" db="EMBL/GenBank/DDBJ databases">
        <title>Draft genome sequence of Streptomyces natalensis ATCC 27448, producer of the antifungal pimaricin.</title>
        <authorList>
            <person name="Mendes M.V."/>
            <person name="Beites T."/>
            <person name="Pires S."/>
            <person name="Santos C.L."/>
            <person name="Moradas-Ferreira P."/>
        </authorList>
    </citation>
    <scope>NUCLEOTIDE SEQUENCE [LARGE SCALE GENOMIC DNA]</scope>
    <source>
        <strain evidence="1 2">ATCC 27448</strain>
    </source>
</reference>
<evidence type="ECO:0000313" key="1">
    <source>
        <dbReference type="EMBL" id="KIZ15956.1"/>
    </source>
</evidence>